<keyword evidence="3" id="KW-1185">Reference proteome</keyword>
<feature type="compositionally biased region" description="Polar residues" evidence="1">
    <location>
        <begin position="1"/>
        <end position="15"/>
    </location>
</feature>
<organism evidence="2 3">
    <name type="scientific">Apiospora aurea</name>
    <dbReference type="NCBI Taxonomy" id="335848"/>
    <lineage>
        <taxon>Eukaryota</taxon>
        <taxon>Fungi</taxon>
        <taxon>Dikarya</taxon>
        <taxon>Ascomycota</taxon>
        <taxon>Pezizomycotina</taxon>
        <taxon>Sordariomycetes</taxon>
        <taxon>Xylariomycetidae</taxon>
        <taxon>Amphisphaeriales</taxon>
        <taxon>Apiosporaceae</taxon>
        <taxon>Apiospora</taxon>
    </lineage>
</organism>
<evidence type="ECO:0000313" key="2">
    <source>
        <dbReference type="EMBL" id="KAK7937516.1"/>
    </source>
</evidence>
<feature type="region of interest" description="Disordered" evidence="1">
    <location>
        <begin position="169"/>
        <end position="241"/>
    </location>
</feature>
<proteinExistence type="predicted"/>
<accession>A0ABR1PSU2</accession>
<dbReference type="EMBL" id="JAQQWE010000010">
    <property type="protein sequence ID" value="KAK7937516.1"/>
    <property type="molecule type" value="Genomic_DNA"/>
</dbReference>
<name>A0ABR1PSU2_9PEZI</name>
<dbReference type="Proteomes" id="UP001391051">
    <property type="component" value="Unassembled WGS sequence"/>
</dbReference>
<reference evidence="2 3" key="1">
    <citation type="submission" date="2023-01" db="EMBL/GenBank/DDBJ databases">
        <title>Analysis of 21 Apiospora genomes using comparative genomics revels a genus with tremendous synthesis potential of carbohydrate active enzymes and secondary metabolites.</title>
        <authorList>
            <person name="Sorensen T."/>
        </authorList>
    </citation>
    <scope>NUCLEOTIDE SEQUENCE [LARGE SCALE GENOMIC DNA]</scope>
    <source>
        <strain evidence="2 3">CBS 24483</strain>
    </source>
</reference>
<feature type="region of interest" description="Disordered" evidence="1">
    <location>
        <begin position="1"/>
        <end position="36"/>
    </location>
</feature>
<dbReference type="GeneID" id="92083668"/>
<gene>
    <name evidence="2" type="ORF">PG986_014384</name>
</gene>
<comment type="caution">
    <text evidence="2">The sequence shown here is derived from an EMBL/GenBank/DDBJ whole genome shotgun (WGS) entry which is preliminary data.</text>
</comment>
<protein>
    <submittedName>
        <fullName evidence="2">Uncharacterized protein</fullName>
    </submittedName>
</protein>
<evidence type="ECO:0000256" key="1">
    <source>
        <dbReference type="SAM" id="MobiDB-lite"/>
    </source>
</evidence>
<dbReference type="RefSeq" id="XP_066692844.1">
    <property type="nucleotide sequence ID" value="XM_066850606.1"/>
</dbReference>
<evidence type="ECO:0000313" key="3">
    <source>
        <dbReference type="Proteomes" id="UP001391051"/>
    </source>
</evidence>
<sequence length="241" mass="24573">MPTENHSGGMSNGQQKHMEGERPASPQLHGGGRDGQARVEHICPGWWALEWTHTVQVPKNSRIAIHEKKLQVHQCPEAKSLAPIGAAPLPCSLLPLLGDVELGTHKSAHIQGLGDPVLGDAAEEDGQAVDALGRGAAVDVDVAGEAGLVHGVADQEDALDGVEAGTRDLGHGIDSGGGALRHLPDLQSVGRGGWAGQSQRTEAAPGLEAGLSPTPRSSCGTASVEPASKPVGPAGAPNRLG</sequence>